<evidence type="ECO:0008006" key="2">
    <source>
        <dbReference type="Google" id="ProtNLM"/>
    </source>
</evidence>
<dbReference type="AlphaFoldDB" id="X1LX18"/>
<protein>
    <recommendedName>
        <fullName evidence="2">CARDB domain-containing protein</fullName>
    </recommendedName>
</protein>
<accession>X1LX18</accession>
<dbReference type="EMBL" id="BARV01016143">
    <property type="protein sequence ID" value="GAI23603.1"/>
    <property type="molecule type" value="Genomic_DNA"/>
</dbReference>
<sequence length="110" mass="11913">MAEQDVTLNPGESKAITFEAVPHDAKTYQVSVNGLTGSFEAYVGIAEFEYVSAPIVEPTSIPKQVEIEVEIKNVGNAPGACTLASYTRALHILSKPMVWIHDLRPAVQNT</sequence>
<comment type="caution">
    <text evidence="1">The sequence shown here is derived from an EMBL/GenBank/DDBJ whole genome shotgun (WGS) entry which is preliminary data.</text>
</comment>
<proteinExistence type="predicted"/>
<reference evidence="1" key="1">
    <citation type="journal article" date="2014" name="Front. Microbiol.">
        <title>High frequency of phylogenetically diverse reductive dehalogenase-homologous genes in deep subseafloor sedimentary metagenomes.</title>
        <authorList>
            <person name="Kawai M."/>
            <person name="Futagami T."/>
            <person name="Toyoda A."/>
            <person name="Takaki Y."/>
            <person name="Nishi S."/>
            <person name="Hori S."/>
            <person name="Arai W."/>
            <person name="Tsubouchi T."/>
            <person name="Morono Y."/>
            <person name="Uchiyama I."/>
            <person name="Ito T."/>
            <person name="Fujiyama A."/>
            <person name="Inagaki F."/>
            <person name="Takami H."/>
        </authorList>
    </citation>
    <scope>NUCLEOTIDE SEQUENCE</scope>
    <source>
        <strain evidence="1">Expedition CK06-06</strain>
    </source>
</reference>
<name>X1LX18_9ZZZZ</name>
<evidence type="ECO:0000313" key="1">
    <source>
        <dbReference type="EMBL" id="GAI23603.1"/>
    </source>
</evidence>
<organism evidence="1">
    <name type="scientific">marine sediment metagenome</name>
    <dbReference type="NCBI Taxonomy" id="412755"/>
    <lineage>
        <taxon>unclassified sequences</taxon>
        <taxon>metagenomes</taxon>
        <taxon>ecological metagenomes</taxon>
    </lineage>
</organism>
<gene>
    <name evidence="1" type="ORF">S06H3_27778</name>
</gene>